<feature type="region of interest" description="Disordered" evidence="2">
    <location>
        <begin position="586"/>
        <end position="608"/>
    </location>
</feature>
<proteinExistence type="predicted"/>
<evidence type="ECO:0000256" key="1">
    <source>
        <dbReference type="SAM" id="Coils"/>
    </source>
</evidence>
<keyword evidence="1" id="KW-0175">Coiled coil</keyword>
<name>A0ABR9P1I1_9ACTN</name>
<feature type="coiled-coil region" evidence="1">
    <location>
        <begin position="750"/>
        <end position="825"/>
    </location>
</feature>
<dbReference type="NCBIfam" id="TIGR02680">
    <property type="entry name" value="TIGR02680 family protein"/>
    <property type="match status" value="1"/>
</dbReference>
<accession>A0ABR9P1I1</accession>
<dbReference type="Gene3D" id="3.40.50.300">
    <property type="entry name" value="P-loop containing nucleotide triphosphate hydrolases"/>
    <property type="match status" value="1"/>
</dbReference>
<evidence type="ECO:0000313" key="3">
    <source>
        <dbReference type="EMBL" id="MBE2997706.1"/>
    </source>
</evidence>
<feature type="compositionally biased region" description="Basic and acidic residues" evidence="2">
    <location>
        <begin position="376"/>
        <end position="419"/>
    </location>
</feature>
<feature type="region of interest" description="Disordered" evidence="2">
    <location>
        <begin position="367"/>
        <end position="419"/>
    </location>
</feature>
<evidence type="ECO:0000313" key="4">
    <source>
        <dbReference type="Proteomes" id="UP000806528"/>
    </source>
</evidence>
<dbReference type="Pfam" id="PF13558">
    <property type="entry name" value="SbcC_Walker_B"/>
    <property type="match status" value="1"/>
</dbReference>
<gene>
    <name evidence="3" type="ORF">IDM40_03140</name>
</gene>
<feature type="region of interest" description="Disordered" evidence="2">
    <location>
        <begin position="455"/>
        <end position="476"/>
    </location>
</feature>
<feature type="compositionally biased region" description="Basic and acidic residues" evidence="2">
    <location>
        <begin position="300"/>
        <end position="327"/>
    </location>
</feature>
<evidence type="ECO:0000256" key="2">
    <source>
        <dbReference type="SAM" id="MobiDB-lite"/>
    </source>
</evidence>
<dbReference type="InterPro" id="IPR013496">
    <property type="entry name" value="CHP02680"/>
</dbReference>
<feature type="coiled-coil region" evidence="1">
    <location>
        <begin position="883"/>
        <end position="963"/>
    </location>
</feature>
<organism evidence="3 4">
    <name type="scientific">Nocardiopsis coralli</name>
    <dbReference type="NCBI Taxonomy" id="2772213"/>
    <lineage>
        <taxon>Bacteria</taxon>
        <taxon>Bacillati</taxon>
        <taxon>Actinomycetota</taxon>
        <taxon>Actinomycetes</taxon>
        <taxon>Streptosporangiales</taxon>
        <taxon>Nocardiopsidaceae</taxon>
        <taxon>Nocardiopsis</taxon>
    </lineage>
</organism>
<comment type="caution">
    <text evidence="3">The sequence shown here is derived from an EMBL/GenBank/DDBJ whole genome shotgun (WGS) entry which is preliminary data.</text>
</comment>
<feature type="compositionally biased region" description="Basic and acidic residues" evidence="2">
    <location>
        <begin position="455"/>
        <end position="469"/>
    </location>
</feature>
<sequence length="1360" mass="147781">MNGARSLHSPATAAGPGDPPGRWRPTRAGILNVWRYYREVFTFHRGRLLLRGPNGTGKSKALELLLPFLLDASLRPNRLSTFGGNERAMHWNMIGHGYPGATRVGYVWLEFSRPGEDGPEFLTVGARLQATRDATRVVPTYFTARGRVGEDLSLLTAGDQPLTVAQLKEAVHGNGLGTVHGGPDDYRSAVRTALYPELAPDRYDALITALLQLRTPKLSERLDPHLLSSLLSSALPPLGHGELADIAGGFERLDRHRVELQSLEKEVAAAKSLADRQRVYASRVLRGAAAELTSATSGMERCRREEQEARRSAADAEAELSRLSDREGELDASITTVSGELQGLRESDAYKAGSDIQLLRERVEEASSTASARVSEAQRREGAAAHHADRAQGLSKEHDRADSRHRDAAAAAERSARTADLEGAFEHAGAELDAGGDGNVDHVRRLLRAAAHDRRSRIEEVRGAAEDHRSRVRRRQELESDLAVSGEELTEAEEQAQAAATALDVQVDHLASAVAEWAQACRELPVGDAETLVDHIDRDLGTGPGAVVAAARQQAGEDLAAMAQDADRHEAQVRADRDGVAEELESVSARAEAAPPAPPTRTADRAGRPGAPLWKLVDFVPGVAHGVRAGVEAALEASGLLDAWLLPDGTVPEGGLAGDTVAAATARAVEGPSLLEVLRVEQRSPVSGEHVHALLAGVAYSVSGPERPGAAVGVSADGRWWAGPMHGQWSKPEPAHIGALARERARERAVAALTARLEGLERALEEARTRQEEVARRRRTLAEEAASSPSDAAAREAALALHSAQERLADRHTVLERRKQRLEAHVPLVAEAEQHLHALAARHRLPYGTEALDTARSGVADFERAVDPWLDRHVQVYALADRLAQERALAQDAQEEAARAGRAAAEAESDADHLHARLSALDSTMGVEHRRVQEKISAADRHLRALRTELDMLRTRQRELERESGALAATVRTRQEASTAAVGARDAAAEHFRALMGSVLYEDSGMQIPVEAEATVRGTLDTARAVVATSQRDDHTPELADRARGKVAETVYSARDTLNRRTDLELITEDGVQQVNALLDGVRVGARGLYEALVREQQTRENDLTDEERGLFDRVLTGDTRRHLADRLRRANGLVEEMNDRLEKVRTASGISVRLRWKVADDAPNGTQAARDLLVQDPRRLSDGQREVLHTFFRERIDDARAQDSTSGWEEHLAQVLDYTDWHRFVVELDKGDGSGRQTLTKRVHGSLSGGEKAIALHLPLFAAVAAHYATAPGAPRFILLDEVFVGVDTTNRGQIFGLLVDLGLDLVLTSDHEWGTYAELDGIAVHQLLTGEPGEEDDAITTARWVWTGTSLEADGEER</sequence>
<feature type="region of interest" description="Disordered" evidence="2">
    <location>
        <begin position="295"/>
        <end position="327"/>
    </location>
</feature>
<feature type="region of interest" description="Disordered" evidence="2">
    <location>
        <begin position="1"/>
        <end position="23"/>
    </location>
</feature>
<feature type="coiled-coil region" evidence="1">
    <location>
        <begin position="1121"/>
        <end position="1148"/>
    </location>
</feature>
<protein>
    <submittedName>
        <fullName evidence="3">TIGR02680 family protein</fullName>
    </submittedName>
</protein>
<dbReference type="Proteomes" id="UP000806528">
    <property type="component" value="Unassembled WGS sequence"/>
</dbReference>
<reference evidence="3 4" key="1">
    <citation type="submission" date="2020-09" db="EMBL/GenBank/DDBJ databases">
        <title>Diversity and distribution of actinomycetes associated with coral in the coast of Hainan.</title>
        <authorList>
            <person name="Li F."/>
        </authorList>
    </citation>
    <scope>NUCLEOTIDE SEQUENCE [LARGE SCALE GENOMIC DNA]</scope>
    <source>
        <strain evidence="3 4">HNM0947</strain>
    </source>
</reference>
<keyword evidence="4" id="KW-1185">Reference proteome</keyword>
<dbReference type="InterPro" id="IPR027417">
    <property type="entry name" value="P-loop_NTPase"/>
</dbReference>
<dbReference type="EMBL" id="JADBGI010000002">
    <property type="protein sequence ID" value="MBE2997706.1"/>
    <property type="molecule type" value="Genomic_DNA"/>
</dbReference>
<dbReference type="SUPFAM" id="SSF52540">
    <property type="entry name" value="P-loop containing nucleoside triphosphate hydrolases"/>
    <property type="match status" value="1"/>
</dbReference>
<dbReference type="RefSeq" id="WP_193120352.1">
    <property type="nucleotide sequence ID" value="NZ_JADBGI010000002.1"/>
</dbReference>